<accession>A0A2T2P782</accession>
<proteinExistence type="predicted"/>
<feature type="compositionally biased region" description="Basic and acidic residues" evidence="1">
    <location>
        <begin position="85"/>
        <end position="105"/>
    </location>
</feature>
<dbReference type="Pfam" id="PF00656">
    <property type="entry name" value="Peptidase_C14"/>
    <property type="match status" value="1"/>
</dbReference>
<reference evidence="3 4" key="1">
    <citation type="journal article" date="2018" name="Front. Microbiol.">
        <title>Genome-Wide Analysis of Corynespora cassiicola Leaf Fall Disease Putative Effectors.</title>
        <authorList>
            <person name="Lopez D."/>
            <person name="Ribeiro S."/>
            <person name="Label P."/>
            <person name="Fumanal B."/>
            <person name="Venisse J.S."/>
            <person name="Kohler A."/>
            <person name="de Oliveira R.R."/>
            <person name="Labutti K."/>
            <person name="Lipzen A."/>
            <person name="Lail K."/>
            <person name="Bauer D."/>
            <person name="Ohm R.A."/>
            <person name="Barry K.W."/>
            <person name="Spatafora J."/>
            <person name="Grigoriev I.V."/>
            <person name="Martin F.M."/>
            <person name="Pujade-Renaud V."/>
        </authorList>
    </citation>
    <scope>NUCLEOTIDE SEQUENCE [LARGE SCALE GENOMIC DNA]</scope>
    <source>
        <strain evidence="3 4">Philippines</strain>
    </source>
</reference>
<feature type="region of interest" description="Disordered" evidence="1">
    <location>
        <begin position="174"/>
        <end position="204"/>
    </location>
</feature>
<protein>
    <recommendedName>
        <fullName evidence="2">Peptidase C14 caspase domain-containing protein</fullName>
    </recommendedName>
</protein>
<dbReference type="InterPro" id="IPR011600">
    <property type="entry name" value="Pept_C14_caspase"/>
</dbReference>
<evidence type="ECO:0000259" key="2">
    <source>
        <dbReference type="Pfam" id="PF00656"/>
    </source>
</evidence>
<feature type="region of interest" description="Disordered" evidence="1">
    <location>
        <begin position="1"/>
        <end position="155"/>
    </location>
</feature>
<dbReference type="OrthoDB" id="3223806at2759"/>
<evidence type="ECO:0000313" key="4">
    <source>
        <dbReference type="Proteomes" id="UP000240883"/>
    </source>
</evidence>
<dbReference type="EMBL" id="KZ678129">
    <property type="protein sequence ID" value="PSN73545.1"/>
    <property type="molecule type" value="Genomic_DNA"/>
</dbReference>
<evidence type="ECO:0000256" key="1">
    <source>
        <dbReference type="SAM" id="MobiDB-lite"/>
    </source>
</evidence>
<organism evidence="3 4">
    <name type="scientific">Corynespora cassiicola Philippines</name>
    <dbReference type="NCBI Taxonomy" id="1448308"/>
    <lineage>
        <taxon>Eukaryota</taxon>
        <taxon>Fungi</taxon>
        <taxon>Dikarya</taxon>
        <taxon>Ascomycota</taxon>
        <taxon>Pezizomycotina</taxon>
        <taxon>Dothideomycetes</taxon>
        <taxon>Pleosporomycetidae</taxon>
        <taxon>Pleosporales</taxon>
        <taxon>Corynesporascaceae</taxon>
        <taxon>Corynespora</taxon>
    </lineage>
</organism>
<dbReference type="Proteomes" id="UP000240883">
    <property type="component" value="Unassembled WGS sequence"/>
</dbReference>
<evidence type="ECO:0000313" key="3">
    <source>
        <dbReference type="EMBL" id="PSN73545.1"/>
    </source>
</evidence>
<dbReference type="AlphaFoldDB" id="A0A2T2P782"/>
<dbReference type="GO" id="GO:0004197">
    <property type="term" value="F:cysteine-type endopeptidase activity"/>
    <property type="evidence" value="ECO:0007669"/>
    <property type="project" value="InterPro"/>
</dbReference>
<feature type="domain" description="Peptidase C14 caspase" evidence="2">
    <location>
        <begin position="211"/>
        <end position="454"/>
    </location>
</feature>
<sequence length="876" mass="98855">MLPPIANTPFEQGPVSSDSNPEAEGYTTEVQCNPGPPLVASQSQDSRLIESRGHHVNLPENPDENRVPVQQTVDEAGNDYQVEVSESRSEPPLEQGMARDADSHTELPPSPHTKQPFTDLHSKDVNVGDTAVASPDPTRHELTEIPKAPSGDQIDQELERTILEGDNNRMSLEEQEHPKALQAIATSSEESSPQTKEISSVSKVPESQSSRWAILIGIDFYPEHDQRNEGRVVDVRLFKEALEPHGPMQVREFTASNDVEDENQSAPIEDSSQWPTRENIMLALKDVAGQAKEGDHVIFFYTGLGFVRNRSIEASPNNDGIDVAPMLIKLQDGELKEDFMPGGELNQVFDSMTNNGSVLTVVLECNPPNYNIQNPLPSKDIDRSPPEEDLITKGRIKEPDEAKDTDDYLLKPYCYTLLADYGSYEFAEASYCDHQFKHGLFSCAFITALKSNKWPESVGNLQLVYVEICQLLRIFKPYGQSHIVLLGDLSHTFFGARNPENTPIPRFNVIKRDRLRSTWMNAEIWINAGKMHGVSVEDRYRVCSTTFLETGAPKPNHEFQIIKISETYELSSRAILDFPYYHIILGWHAYLIYHGRTRAQVKISPDLDSKLSDEICQSHWLNVIDNPDGHSEADVLEVTQDANQMTTIKFRNRTVFEIPSPSETRDKFAPQEKFTSALEHLAKFLWFGTLANESNDALTDEDFTVRVLQDGENKGLNHVSIYDGQKISIDVQNNTEFSLYYIIYSMEFPSGRISLKYEMRSWYKTPKDSSSSPGKQPVFVMHIPEDMKKKGYTQREETFKIFVATQPYYSPSVLLPAIWDEDGSNENISDFLFFLDEANSSIGFRSAGEQVLRASWATRSFNFEIKVPESSSVSPV</sequence>
<dbReference type="Gene3D" id="3.40.50.12660">
    <property type="match status" value="1"/>
</dbReference>
<feature type="compositionally biased region" description="Polar residues" evidence="1">
    <location>
        <begin position="184"/>
        <end position="198"/>
    </location>
</feature>
<gene>
    <name evidence="3" type="ORF">BS50DRAFT_616891</name>
</gene>
<keyword evidence="4" id="KW-1185">Reference proteome</keyword>
<dbReference type="GO" id="GO:0006508">
    <property type="term" value="P:proteolysis"/>
    <property type="evidence" value="ECO:0007669"/>
    <property type="project" value="InterPro"/>
</dbReference>
<name>A0A2T2P782_CORCC</name>